<dbReference type="OrthoDB" id="6513042at2759"/>
<proteinExistence type="predicted"/>
<dbReference type="CDD" id="cd18808">
    <property type="entry name" value="SF1_C_Upf1"/>
    <property type="match status" value="1"/>
</dbReference>
<protein>
    <submittedName>
        <fullName evidence="6">ATP-dependent helicase upf1</fullName>
    </submittedName>
</protein>
<dbReference type="GO" id="GO:0016787">
    <property type="term" value="F:hydrolase activity"/>
    <property type="evidence" value="ECO:0007669"/>
    <property type="project" value="UniProtKB-KW"/>
</dbReference>
<sequence>MPSLDTRKLVPGLPEVINVKRVPSRRYDTLEALLAPGQGAKARALGASLRLSKKGSVESIALATETLVVQLTVEGNNTQSSGSSGSSLSGVLNHPRLILVGVGMAHILLLLHRQLNLRGRGIDLPIMFEGIAERGFPSPGDIACDKLHSNARKYAINALWYRHTNDELCLRAWLCACMVAEDLHDIDKVARVSTYGLRPSHLTCLSLHAMNVELLEAMKPTQMDNDFEGWEMGKVGKLVLHNARFKTKVRHNKQTFVTINGGEVQAYTDRVRGKKTTLTYKGKLPTDIRSVRVVGREDATSAENARDMFIVRLLQGAAALDHSPFVCLLWFPRSSIPRSVHTPQYDFETLNPSQIRVANAMVSGGNLIDRIQGPPGSGKTSTIAAGLKHFQECQQTVWVVAQSNVGVKNIARSIIKREIDFKLIVSMEFHFEWHEHLYKGAVEDTLIRSDELNGLGFDANRRIGKTHIMLSTLSMLSNPMLAQNGVFNYRPVEILIVDEASQIDTLEFMHLFDKFDKLRKVCMFGDPQQLPPYGKEQAPKMKTIFDFSHLKSASFFLDTQYRMPIELGRFISDAMYQSKLKSVHNVTGTACIMAIDVRKGAEQSAGSSWKNTEEAHTVVNLVRNYYKNLKGDFCIITPYDAQRGLITQLLKAANLPFDIVYNAPYVIVSAVRTTKPGFLSFNNRMNVMLSRCQRGMVLVTQRAFVEGGGKGTLLGRLVRHWEAAAGVDAVWADAMRVADGQANLPGAPGKLAMRLAGVRR</sequence>
<evidence type="ECO:0000256" key="4">
    <source>
        <dbReference type="ARBA" id="ARBA00022840"/>
    </source>
</evidence>
<dbReference type="OMA" id="YNVDSYQ"/>
<dbReference type="GO" id="GO:0005524">
    <property type="term" value="F:ATP binding"/>
    <property type="evidence" value="ECO:0007669"/>
    <property type="project" value="UniProtKB-KW"/>
</dbReference>
<evidence type="ECO:0000256" key="3">
    <source>
        <dbReference type="ARBA" id="ARBA00022806"/>
    </source>
</evidence>
<evidence type="ECO:0000256" key="2">
    <source>
        <dbReference type="ARBA" id="ARBA00022801"/>
    </source>
</evidence>
<dbReference type="SUPFAM" id="SSF52540">
    <property type="entry name" value="P-loop containing nucleoside triphosphate hydrolases"/>
    <property type="match status" value="1"/>
</dbReference>
<dbReference type="PANTHER" id="PTHR43788:SF8">
    <property type="entry name" value="DNA-BINDING PROTEIN SMUBP-2"/>
    <property type="match status" value="1"/>
</dbReference>
<dbReference type="InterPro" id="IPR041679">
    <property type="entry name" value="DNA2/NAM7-like_C"/>
</dbReference>
<dbReference type="PANTHER" id="PTHR43788">
    <property type="entry name" value="DNA2/NAM7 HELICASE FAMILY MEMBER"/>
    <property type="match status" value="1"/>
</dbReference>
<dbReference type="AlphaFoldDB" id="A0A1M2VJ82"/>
<evidence type="ECO:0000256" key="1">
    <source>
        <dbReference type="ARBA" id="ARBA00022741"/>
    </source>
</evidence>
<dbReference type="STRING" id="154538.A0A1M2VJ82"/>
<keyword evidence="7" id="KW-1185">Reference proteome</keyword>
<dbReference type="Proteomes" id="UP000184267">
    <property type="component" value="Unassembled WGS sequence"/>
</dbReference>
<dbReference type="InterPro" id="IPR047187">
    <property type="entry name" value="SF1_C_Upf1"/>
</dbReference>
<dbReference type="InterPro" id="IPR027417">
    <property type="entry name" value="P-loop_NTPase"/>
</dbReference>
<evidence type="ECO:0000313" key="6">
    <source>
        <dbReference type="EMBL" id="OJT07637.1"/>
    </source>
</evidence>
<reference evidence="6 7" key="1">
    <citation type="submission" date="2016-10" db="EMBL/GenBank/DDBJ databases">
        <title>Genome sequence of the basidiomycete white-rot fungus Trametes pubescens.</title>
        <authorList>
            <person name="Makela M.R."/>
            <person name="Granchi Z."/>
            <person name="Peng M."/>
            <person name="De Vries R.P."/>
            <person name="Grigoriev I."/>
            <person name="Riley R."/>
            <person name="Hilden K."/>
        </authorList>
    </citation>
    <scope>NUCLEOTIDE SEQUENCE [LARGE SCALE GENOMIC DNA]</scope>
    <source>
        <strain evidence="6 7">FBCC735</strain>
    </source>
</reference>
<dbReference type="Pfam" id="PF13604">
    <property type="entry name" value="AAA_30"/>
    <property type="match status" value="1"/>
</dbReference>
<dbReference type="GO" id="GO:0043139">
    <property type="term" value="F:5'-3' DNA helicase activity"/>
    <property type="evidence" value="ECO:0007669"/>
    <property type="project" value="TreeGrafter"/>
</dbReference>
<accession>A0A1M2VJ82</accession>
<dbReference type="CDD" id="cd17934">
    <property type="entry name" value="DEXXQc_Upf1-like"/>
    <property type="match status" value="1"/>
</dbReference>
<evidence type="ECO:0000259" key="5">
    <source>
        <dbReference type="Pfam" id="PF13087"/>
    </source>
</evidence>
<dbReference type="InterPro" id="IPR050534">
    <property type="entry name" value="Coronavir_polyprotein_1ab"/>
</dbReference>
<comment type="caution">
    <text evidence="6">The sequence shown here is derived from an EMBL/GenBank/DDBJ whole genome shotgun (WGS) entry which is preliminary data.</text>
</comment>
<organism evidence="6 7">
    <name type="scientific">Trametes pubescens</name>
    <name type="common">White-rot fungus</name>
    <dbReference type="NCBI Taxonomy" id="154538"/>
    <lineage>
        <taxon>Eukaryota</taxon>
        <taxon>Fungi</taxon>
        <taxon>Dikarya</taxon>
        <taxon>Basidiomycota</taxon>
        <taxon>Agaricomycotina</taxon>
        <taxon>Agaricomycetes</taxon>
        <taxon>Polyporales</taxon>
        <taxon>Polyporaceae</taxon>
        <taxon>Trametes</taxon>
    </lineage>
</organism>
<dbReference type="Pfam" id="PF13087">
    <property type="entry name" value="AAA_12"/>
    <property type="match status" value="1"/>
</dbReference>
<feature type="domain" description="DNA2/NAM7 helicase-like C-terminal" evidence="5">
    <location>
        <begin position="551"/>
        <end position="701"/>
    </location>
</feature>
<dbReference type="Gene3D" id="3.40.50.300">
    <property type="entry name" value="P-loop containing nucleotide triphosphate hydrolases"/>
    <property type="match status" value="2"/>
</dbReference>
<keyword evidence="2" id="KW-0378">Hydrolase</keyword>
<dbReference type="EMBL" id="MNAD01001153">
    <property type="protein sequence ID" value="OJT07637.1"/>
    <property type="molecule type" value="Genomic_DNA"/>
</dbReference>
<keyword evidence="1" id="KW-0547">Nucleotide-binding</keyword>
<evidence type="ECO:0000313" key="7">
    <source>
        <dbReference type="Proteomes" id="UP000184267"/>
    </source>
</evidence>
<name>A0A1M2VJ82_TRAPU</name>
<keyword evidence="4" id="KW-0067">ATP-binding</keyword>
<keyword evidence="3 6" id="KW-0347">Helicase</keyword>
<gene>
    <name evidence="6" type="ORF">TRAPUB_1497</name>
</gene>